<evidence type="ECO:0000313" key="1">
    <source>
        <dbReference type="EMBL" id="MEP1061485.1"/>
    </source>
</evidence>
<reference evidence="1 2" key="1">
    <citation type="submission" date="2022-04" db="EMBL/GenBank/DDBJ databases">
        <title>Positive selection, recombination, and allopatry shape intraspecific diversity of widespread and dominant cyanobacteria.</title>
        <authorList>
            <person name="Wei J."/>
            <person name="Shu W."/>
            <person name="Hu C."/>
        </authorList>
    </citation>
    <scope>NUCLEOTIDE SEQUENCE [LARGE SCALE GENOMIC DNA]</scope>
    <source>
        <strain evidence="1 2">AS-A4</strain>
    </source>
</reference>
<name>A0ABV0KT16_9CYAN</name>
<evidence type="ECO:0000313" key="2">
    <source>
        <dbReference type="Proteomes" id="UP001476950"/>
    </source>
</evidence>
<comment type="caution">
    <text evidence="1">The sequence shown here is derived from an EMBL/GenBank/DDBJ whole genome shotgun (WGS) entry which is preliminary data.</text>
</comment>
<gene>
    <name evidence="1" type="ORF">NDI38_23940</name>
</gene>
<dbReference type="Proteomes" id="UP001476950">
    <property type="component" value="Unassembled WGS sequence"/>
</dbReference>
<keyword evidence="2" id="KW-1185">Reference proteome</keyword>
<organism evidence="1 2">
    <name type="scientific">Stenomitos frigidus AS-A4</name>
    <dbReference type="NCBI Taxonomy" id="2933935"/>
    <lineage>
        <taxon>Bacteria</taxon>
        <taxon>Bacillati</taxon>
        <taxon>Cyanobacteriota</taxon>
        <taxon>Cyanophyceae</taxon>
        <taxon>Leptolyngbyales</taxon>
        <taxon>Leptolyngbyaceae</taxon>
        <taxon>Stenomitos</taxon>
    </lineage>
</organism>
<sequence>MTVLSLTLTAANLGKLAPTLAWCLDGSSPIELLQPAMERQWQQLQQQTTYPWGAARPFGTLVGDRVTLTSAFDRFTGAQKRQVLEAVFAYTLTPAEQQAIPGTMRAPYEIYAHDGCRLYQANTCHDLMTLTEKARYASYYSGAARSASEAERAVDSRNVGRPAWRTVRFPLAAAQERATRLQFWQAIGYKQAANDWWLAWVPEQGHFEVNAPVGYSQALLQRFWQVAPKQYRYVVVTVDGTFVRAQTFR</sequence>
<accession>A0ABV0KT16</accession>
<dbReference type="EMBL" id="JAMPLM010000035">
    <property type="protein sequence ID" value="MEP1061485.1"/>
    <property type="molecule type" value="Genomic_DNA"/>
</dbReference>
<protein>
    <submittedName>
        <fullName evidence="1">Uncharacterized protein</fullName>
    </submittedName>
</protein>
<dbReference type="RefSeq" id="WP_190446305.1">
    <property type="nucleotide sequence ID" value="NZ_JAMPLM010000035.1"/>
</dbReference>
<proteinExistence type="predicted"/>